<dbReference type="PANTHER" id="PTHR33164">
    <property type="entry name" value="TRANSCRIPTIONAL REGULATOR, MARR FAMILY"/>
    <property type="match status" value="1"/>
</dbReference>
<keyword evidence="3" id="KW-0804">Transcription</keyword>
<keyword evidence="6" id="KW-1185">Reference proteome</keyword>
<dbReference type="InterPro" id="IPR000835">
    <property type="entry name" value="HTH_MarR-typ"/>
</dbReference>
<dbReference type="PROSITE" id="PS50995">
    <property type="entry name" value="HTH_MARR_2"/>
    <property type="match status" value="1"/>
</dbReference>
<dbReference type="SMART" id="SM00347">
    <property type="entry name" value="HTH_MARR"/>
    <property type="match status" value="1"/>
</dbReference>
<feature type="domain" description="HTH marR-type" evidence="4">
    <location>
        <begin position="22"/>
        <end position="155"/>
    </location>
</feature>
<evidence type="ECO:0000256" key="2">
    <source>
        <dbReference type="ARBA" id="ARBA00023125"/>
    </source>
</evidence>
<proteinExistence type="predicted"/>
<dbReference type="PANTHER" id="PTHR33164:SF64">
    <property type="entry name" value="TRANSCRIPTIONAL REGULATOR SLYA"/>
    <property type="match status" value="1"/>
</dbReference>
<dbReference type="SUPFAM" id="SSF46785">
    <property type="entry name" value="Winged helix' DNA-binding domain"/>
    <property type="match status" value="1"/>
</dbReference>
<evidence type="ECO:0000256" key="3">
    <source>
        <dbReference type="ARBA" id="ARBA00023163"/>
    </source>
</evidence>
<dbReference type="InterPro" id="IPR036390">
    <property type="entry name" value="WH_DNA-bd_sf"/>
</dbReference>
<comment type="caution">
    <text evidence="5">The sequence shown here is derived from an EMBL/GenBank/DDBJ whole genome shotgun (WGS) entry which is preliminary data.</text>
</comment>
<dbReference type="Pfam" id="PF12802">
    <property type="entry name" value="MarR_2"/>
    <property type="match status" value="1"/>
</dbReference>
<keyword evidence="2" id="KW-0238">DNA-binding</keyword>
<organism evidence="5 6">
    <name type="scientific">Methylobacterium goesingense</name>
    <dbReference type="NCBI Taxonomy" id="243690"/>
    <lineage>
        <taxon>Bacteria</taxon>
        <taxon>Pseudomonadati</taxon>
        <taxon>Pseudomonadota</taxon>
        <taxon>Alphaproteobacteria</taxon>
        <taxon>Hyphomicrobiales</taxon>
        <taxon>Methylobacteriaceae</taxon>
        <taxon>Methylobacterium</taxon>
    </lineage>
</organism>
<evidence type="ECO:0000313" key="6">
    <source>
        <dbReference type="Proteomes" id="UP001549145"/>
    </source>
</evidence>
<dbReference type="InterPro" id="IPR036388">
    <property type="entry name" value="WH-like_DNA-bd_sf"/>
</dbReference>
<dbReference type="PRINTS" id="PR00598">
    <property type="entry name" value="HTHMARR"/>
</dbReference>
<reference evidence="5 6" key="1">
    <citation type="submission" date="2024-06" db="EMBL/GenBank/DDBJ databases">
        <title>Genomic Encyclopedia of Type Strains, Phase IV (KMG-IV): sequencing the most valuable type-strain genomes for metagenomic binning, comparative biology and taxonomic classification.</title>
        <authorList>
            <person name="Goeker M."/>
        </authorList>
    </citation>
    <scope>NUCLEOTIDE SEQUENCE [LARGE SCALE GENOMIC DNA]</scope>
    <source>
        <strain evidence="5 6">DSM 21331</strain>
    </source>
</reference>
<protein>
    <submittedName>
        <fullName evidence="5">MarR family transcriptional regulator for hemolysin</fullName>
    </submittedName>
</protein>
<dbReference type="InterPro" id="IPR039422">
    <property type="entry name" value="MarR/SlyA-like"/>
</dbReference>
<accession>A0ABV2L7S6</accession>
<evidence type="ECO:0000259" key="4">
    <source>
        <dbReference type="PROSITE" id="PS50995"/>
    </source>
</evidence>
<keyword evidence="1" id="KW-0805">Transcription regulation</keyword>
<sequence length="166" mass="17789">MPLRDSKQGPAEDQAGHLDRLRLAYTQTLLLSGRHWRRAANAVMEAHGLSDASAVPLIMIARLDGAPRQTALAEAVGIEGASLVRLLDQLCEAGLALRREDPTDRRAKVLSLTPAGMAVVARMEADLAGLRAEVFADVSTADLAASLRVFEALQAYGRTEAAPRRP</sequence>
<evidence type="ECO:0000313" key="5">
    <source>
        <dbReference type="EMBL" id="MET3693896.1"/>
    </source>
</evidence>
<gene>
    <name evidence="5" type="ORF">ABID43_003450</name>
</gene>
<dbReference type="Proteomes" id="UP001549145">
    <property type="component" value="Unassembled WGS sequence"/>
</dbReference>
<dbReference type="Gene3D" id="1.10.10.10">
    <property type="entry name" value="Winged helix-like DNA-binding domain superfamily/Winged helix DNA-binding domain"/>
    <property type="match status" value="1"/>
</dbReference>
<name>A0ABV2L7S6_9HYPH</name>
<dbReference type="EMBL" id="JBEPMM010000010">
    <property type="protein sequence ID" value="MET3693896.1"/>
    <property type="molecule type" value="Genomic_DNA"/>
</dbReference>
<dbReference type="RefSeq" id="WP_354465835.1">
    <property type="nucleotide sequence ID" value="NZ_JBEPMM010000010.1"/>
</dbReference>
<evidence type="ECO:0000256" key="1">
    <source>
        <dbReference type="ARBA" id="ARBA00023015"/>
    </source>
</evidence>